<protein>
    <recommendedName>
        <fullName evidence="7">Heat shock protein 90</fullName>
    </recommendedName>
</protein>
<keyword evidence="4" id="KW-0143">Chaperone</keyword>
<accession>A0ABR2U5C7</accession>
<comment type="similarity">
    <text evidence="1">Belongs to the heat shock protein 90 family.</text>
</comment>
<evidence type="ECO:0000256" key="3">
    <source>
        <dbReference type="ARBA" id="ARBA00022840"/>
    </source>
</evidence>
<gene>
    <name evidence="5" type="ORF">V6N11_058813</name>
</gene>
<evidence type="ECO:0000313" key="5">
    <source>
        <dbReference type="EMBL" id="KAK9044922.1"/>
    </source>
</evidence>
<dbReference type="InterPro" id="IPR020575">
    <property type="entry name" value="Hsp90_N"/>
</dbReference>
<dbReference type="InterPro" id="IPR036890">
    <property type="entry name" value="HATPase_C_sf"/>
</dbReference>
<keyword evidence="2" id="KW-0547">Nucleotide-binding</keyword>
<name>A0ABR2U5C7_9ROSI</name>
<comment type="caution">
    <text evidence="5">The sequence shown here is derived from an EMBL/GenBank/DDBJ whole genome shotgun (WGS) entry which is preliminary data.</text>
</comment>
<keyword evidence="3" id="KW-0067">ATP-binding</keyword>
<dbReference type="SUPFAM" id="SSF55874">
    <property type="entry name" value="ATPase domain of HSP90 chaperone/DNA topoisomerase II/histidine kinase"/>
    <property type="match status" value="1"/>
</dbReference>
<evidence type="ECO:0000256" key="4">
    <source>
        <dbReference type="ARBA" id="ARBA00023186"/>
    </source>
</evidence>
<dbReference type="EMBL" id="JBBPBN010000002">
    <property type="protein sequence ID" value="KAK9044922.1"/>
    <property type="molecule type" value="Genomic_DNA"/>
</dbReference>
<dbReference type="PRINTS" id="PR00775">
    <property type="entry name" value="HEATSHOCK90"/>
</dbReference>
<dbReference type="Gene3D" id="3.30.565.10">
    <property type="entry name" value="Histidine kinase-like ATPase, C-terminal domain"/>
    <property type="match status" value="1"/>
</dbReference>
<evidence type="ECO:0008006" key="7">
    <source>
        <dbReference type="Google" id="ProtNLM"/>
    </source>
</evidence>
<evidence type="ECO:0000313" key="6">
    <source>
        <dbReference type="Proteomes" id="UP001396334"/>
    </source>
</evidence>
<evidence type="ECO:0000256" key="1">
    <source>
        <dbReference type="ARBA" id="ARBA00008239"/>
    </source>
</evidence>
<organism evidence="5 6">
    <name type="scientific">Hibiscus sabdariffa</name>
    <name type="common">roselle</name>
    <dbReference type="NCBI Taxonomy" id="183260"/>
    <lineage>
        <taxon>Eukaryota</taxon>
        <taxon>Viridiplantae</taxon>
        <taxon>Streptophyta</taxon>
        <taxon>Embryophyta</taxon>
        <taxon>Tracheophyta</taxon>
        <taxon>Spermatophyta</taxon>
        <taxon>Magnoliopsida</taxon>
        <taxon>eudicotyledons</taxon>
        <taxon>Gunneridae</taxon>
        <taxon>Pentapetalae</taxon>
        <taxon>rosids</taxon>
        <taxon>malvids</taxon>
        <taxon>Malvales</taxon>
        <taxon>Malvaceae</taxon>
        <taxon>Malvoideae</taxon>
        <taxon>Hibiscus</taxon>
    </lineage>
</organism>
<dbReference type="PANTHER" id="PTHR11528">
    <property type="entry name" value="HEAT SHOCK PROTEIN 90 FAMILY MEMBER"/>
    <property type="match status" value="1"/>
</dbReference>
<evidence type="ECO:0000256" key="2">
    <source>
        <dbReference type="ARBA" id="ARBA00022741"/>
    </source>
</evidence>
<reference evidence="5 6" key="1">
    <citation type="journal article" date="2024" name="G3 (Bethesda)">
        <title>Genome assembly of Hibiscus sabdariffa L. provides insights into metabolisms of medicinal natural products.</title>
        <authorList>
            <person name="Kim T."/>
        </authorList>
    </citation>
    <scope>NUCLEOTIDE SEQUENCE [LARGE SCALE GENOMIC DNA]</scope>
    <source>
        <strain evidence="5">TK-2024</strain>
        <tissue evidence="5">Old leaves</tissue>
    </source>
</reference>
<dbReference type="Proteomes" id="UP001396334">
    <property type="component" value="Unassembled WGS sequence"/>
</dbReference>
<keyword evidence="6" id="KW-1185">Reference proteome</keyword>
<sequence>MVSREVGSSATKMFDKLSMLAKKESDSFNDSTKTFWEDDFIKGSIGAPLKSAEEAEEHVELTFHSNFSKSTEAILHFFADLINNLGMIARSGTKEFMKELAASDDVSMIGHSGVGFYYAYLVVDKVIVTMKHNDEEQYVWKSQAGGLFIVTRDTSRGKKTNDGFER</sequence>
<proteinExistence type="inferred from homology"/>
<dbReference type="InterPro" id="IPR001404">
    <property type="entry name" value="Hsp90_fam"/>
</dbReference>